<name>A0A4U6UU67_SETVI</name>
<evidence type="ECO:0000256" key="3">
    <source>
        <dbReference type="ARBA" id="ARBA00022679"/>
    </source>
</evidence>
<dbReference type="GO" id="GO:0005524">
    <property type="term" value="F:ATP binding"/>
    <property type="evidence" value="ECO:0007669"/>
    <property type="project" value="UniProtKB-KW"/>
</dbReference>
<dbReference type="Gene3D" id="3.80.10.10">
    <property type="entry name" value="Ribonuclease Inhibitor"/>
    <property type="match status" value="2"/>
</dbReference>
<keyword evidence="4 10" id="KW-0732">Signal</keyword>
<keyword evidence="8" id="KW-0325">Glycoprotein</keyword>
<dbReference type="FunFam" id="3.80.10.10:FF:002824">
    <property type="entry name" value="Predicted protein"/>
    <property type="match status" value="1"/>
</dbReference>
<dbReference type="SUPFAM" id="SSF52058">
    <property type="entry name" value="L domain-like"/>
    <property type="match status" value="1"/>
</dbReference>
<keyword evidence="9" id="KW-0472">Membrane</keyword>
<dbReference type="EC" id="2.7.11.1" evidence="1"/>
<feature type="signal peptide" evidence="10">
    <location>
        <begin position="1"/>
        <end position="27"/>
    </location>
</feature>
<dbReference type="Pfam" id="PF23598">
    <property type="entry name" value="LRR_14"/>
    <property type="match status" value="1"/>
</dbReference>
<evidence type="ECO:0000256" key="9">
    <source>
        <dbReference type="SAM" id="Phobius"/>
    </source>
</evidence>
<evidence type="ECO:0000259" key="12">
    <source>
        <dbReference type="Pfam" id="PF23598"/>
    </source>
</evidence>
<accession>A0A4U6UU67</accession>
<organism evidence="13 14">
    <name type="scientific">Setaria viridis</name>
    <name type="common">Green bristlegrass</name>
    <name type="synonym">Setaria italica subsp. viridis</name>
    <dbReference type="NCBI Taxonomy" id="4556"/>
    <lineage>
        <taxon>Eukaryota</taxon>
        <taxon>Viridiplantae</taxon>
        <taxon>Streptophyta</taxon>
        <taxon>Embryophyta</taxon>
        <taxon>Tracheophyta</taxon>
        <taxon>Spermatophyta</taxon>
        <taxon>Magnoliopsida</taxon>
        <taxon>Liliopsida</taxon>
        <taxon>Poales</taxon>
        <taxon>Poaceae</taxon>
        <taxon>PACMAD clade</taxon>
        <taxon>Panicoideae</taxon>
        <taxon>Panicodae</taxon>
        <taxon>Paniceae</taxon>
        <taxon>Cenchrinae</taxon>
        <taxon>Setaria</taxon>
    </lineage>
</organism>
<dbReference type="OMA" id="HLYWNGR"/>
<evidence type="ECO:0000256" key="7">
    <source>
        <dbReference type="ARBA" id="ARBA00022840"/>
    </source>
</evidence>
<sequence>MARRPAPALVAVSLLVLALLNLDAARGQPLPPTNSSDAAALHAVFRQWRLEGDTAGVVDPCLMPVLSESSMMNASIDCDCSRGDECRITHLNVTGYRNITEIPPALFNLTELVSLDLSNNNLSGSIPPGIGNLSKLETWHFNNNHLNGSFPRELSLLRNLQSLWMFDNYIEGSIPEFIQNLTNLTDLRIYGMKLQGPIPNFFSNLINLEHLMLGDLEGKHSSFDFIANWANLSTLSLRKCGLTTQLPNTLPTLPKLKYLDLRSNNLSGAIRLLLPYKNSEYIYVGENNFSGPLPAEFVRPSVPLDVSYNPSVNGRLPNKPAGQNWLINYIGTSIDTSGTIDSADLTTLNCLHMKECNRTNLTNPATSFAINCGGKQMDYSDPMPTMFSEDSADLGGAGFHINTTSHWVVSHVGSDPFNKTSGIVNTSNILETNMPELYKTARTSTSSLRYYVVGLANGKYTVQLFFAEIVITDGPGRRLFDIDMQDQNIRKDFDITKEAGGPRKATNITQEVTVDNSMLVIHLYWSGRGTCCIPYKGAYGPLVSAIKVTRSHDRKISPPQAPSSDSARQDEKRRGVIAGIAALCIAAAVISSSVVYLWWKWVSLVKRSMA</sequence>
<evidence type="ECO:0000256" key="2">
    <source>
        <dbReference type="ARBA" id="ARBA00022553"/>
    </source>
</evidence>
<dbReference type="PANTHER" id="PTHR48006:SF98">
    <property type="entry name" value="MALECTIN DOMAIN-CONTAINING PROTEIN"/>
    <property type="match status" value="1"/>
</dbReference>
<keyword evidence="9" id="KW-1133">Transmembrane helix</keyword>
<dbReference type="InterPro" id="IPR055414">
    <property type="entry name" value="LRR_R13L4/SHOC2-like"/>
</dbReference>
<dbReference type="InterPro" id="IPR032675">
    <property type="entry name" value="LRR_dom_sf"/>
</dbReference>
<proteinExistence type="predicted"/>
<keyword evidence="6" id="KW-0547">Nucleotide-binding</keyword>
<keyword evidence="5" id="KW-0677">Repeat</keyword>
<feature type="domain" description="Malectin" evidence="11">
    <location>
        <begin position="367"/>
        <end position="546"/>
    </location>
</feature>
<keyword evidence="7" id="KW-0067">ATP-binding</keyword>
<evidence type="ECO:0000256" key="4">
    <source>
        <dbReference type="ARBA" id="ARBA00022729"/>
    </source>
</evidence>
<gene>
    <name evidence="13" type="ORF">SEVIR_4G057500v2</name>
</gene>
<dbReference type="PANTHER" id="PTHR48006">
    <property type="entry name" value="LEUCINE-RICH REPEAT-CONTAINING PROTEIN DDB_G0281931-RELATED"/>
    <property type="match status" value="1"/>
</dbReference>
<evidence type="ECO:0000256" key="6">
    <source>
        <dbReference type="ARBA" id="ARBA00022741"/>
    </source>
</evidence>
<evidence type="ECO:0000256" key="10">
    <source>
        <dbReference type="SAM" id="SignalP"/>
    </source>
</evidence>
<protein>
    <recommendedName>
        <fullName evidence="1">non-specific serine/threonine protein kinase</fullName>
        <ecNumber evidence="1">2.7.11.1</ecNumber>
    </recommendedName>
</protein>
<dbReference type="InterPro" id="IPR051824">
    <property type="entry name" value="LRR_Rcpt-Like_S/T_Kinase"/>
</dbReference>
<dbReference type="Proteomes" id="UP000298652">
    <property type="component" value="Chromosome 4"/>
</dbReference>
<dbReference type="AlphaFoldDB" id="A0A4U6UU67"/>
<evidence type="ECO:0000313" key="14">
    <source>
        <dbReference type="Proteomes" id="UP000298652"/>
    </source>
</evidence>
<feature type="domain" description="Disease resistance R13L4/SHOC-2-like LRR" evidence="12">
    <location>
        <begin position="87"/>
        <end position="264"/>
    </location>
</feature>
<evidence type="ECO:0000313" key="13">
    <source>
        <dbReference type="EMBL" id="TKW20008.1"/>
    </source>
</evidence>
<keyword evidence="2" id="KW-0597">Phosphoprotein</keyword>
<dbReference type="Gene3D" id="2.60.120.430">
    <property type="entry name" value="Galactose-binding lectin"/>
    <property type="match status" value="1"/>
</dbReference>
<evidence type="ECO:0000256" key="5">
    <source>
        <dbReference type="ARBA" id="ARBA00022737"/>
    </source>
</evidence>
<dbReference type="InterPro" id="IPR021720">
    <property type="entry name" value="Malectin_dom"/>
</dbReference>
<feature type="chain" id="PRO_5020869504" description="non-specific serine/threonine protein kinase" evidence="10">
    <location>
        <begin position="28"/>
        <end position="610"/>
    </location>
</feature>
<keyword evidence="3" id="KW-0808">Transferase</keyword>
<dbReference type="PRINTS" id="PR00019">
    <property type="entry name" value="LEURICHRPT"/>
</dbReference>
<dbReference type="Pfam" id="PF11721">
    <property type="entry name" value="Malectin"/>
    <property type="match status" value="1"/>
</dbReference>
<feature type="transmembrane region" description="Helical" evidence="9">
    <location>
        <begin position="576"/>
        <end position="599"/>
    </location>
</feature>
<dbReference type="Gramene" id="TKW20008">
    <property type="protein sequence ID" value="TKW20008"/>
    <property type="gene ID" value="SEVIR_4G057500v2"/>
</dbReference>
<evidence type="ECO:0000256" key="8">
    <source>
        <dbReference type="ARBA" id="ARBA00023180"/>
    </source>
</evidence>
<keyword evidence="14" id="KW-1185">Reference proteome</keyword>
<reference evidence="13" key="1">
    <citation type="submission" date="2019-03" db="EMBL/GenBank/DDBJ databases">
        <title>WGS assembly of Setaria viridis.</title>
        <authorList>
            <person name="Huang P."/>
            <person name="Jenkins J."/>
            <person name="Grimwood J."/>
            <person name="Barry K."/>
            <person name="Healey A."/>
            <person name="Mamidi S."/>
            <person name="Sreedasyam A."/>
            <person name="Shu S."/>
            <person name="Feldman M."/>
            <person name="Wu J."/>
            <person name="Yu Y."/>
            <person name="Chen C."/>
            <person name="Johnson J."/>
            <person name="Rokhsar D."/>
            <person name="Baxter I."/>
            <person name="Schmutz J."/>
            <person name="Brutnell T."/>
            <person name="Kellogg E."/>
        </authorList>
    </citation>
    <scope>NUCLEOTIDE SEQUENCE [LARGE SCALE GENOMIC DNA]</scope>
</reference>
<dbReference type="EMBL" id="CM016555">
    <property type="protein sequence ID" value="TKW20008.1"/>
    <property type="molecule type" value="Genomic_DNA"/>
</dbReference>
<evidence type="ECO:0000256" key="1">
    <source>
        <dbReference type="ARBA" id="ARBA00012513"/>
    </source>
</evidence>
<keyword evidence="9" id="KW-0812">Transmembrane</keyword>
<evidence type="ECO:0000259" key="11">
    <source>
        <dbReference type="Pfam" id="PF11721"/>
    </source>
</evidence>
<dbReference type="GO" id="GO:0004674">
    <property type="term" value="F:protein serine/threonine kinase activity"/>
    <property type="evidence" value="ECO:0007669"/>
    <property type="project" value="UniProtKB-EC"/>
</dbReference>